<dbReference type="AlphaFoldDB" id="A0A100Y5Z5"/>
<feature type="compositionally biased region" description="Basic and acidic residues" evidence="1">
    <location>
        <begin position="128"/>
        <end position="137"/>
    </location>
</feature>
<accession>A0A100Y5Z5</accession>
<feature type="region of interest" description="Disordered" evidence="1">
    <location>
        <begin position="115"/>
        <end position="137"/>
    </location>
</feature>
<name>A0A100Y5Z5_9ACTN</name>
<comment type="caution">
    <text evidence="2">The sequence shown here is derived from an EMBL/GenBank/DDBJ whole genome shotgun (WGS) entry which is preliminary data.</text>
</comment>
<organism evidence="2 3">
    <name type="scientific">Streptomyces kanasensis</name>
    <dbReference type="NCBI Taxonomy" id="936756"/>
    <lineage>
        <taxon>Bacteria</taxon>
        <taxon>Bacillati</taxon>
        <taxon>Actinomycetota</taxon>
        <taxon>Actinomycetes</taxon>
        <taxon>Kitasatosporales</taxon>
        <taxon>Streptomycetaceae</taxon>
        <taxon>Streptomyces</taxon>
    </lineage>
</organism>
<keyword evidence="3" id="KW-1185">Reference proteome</keyword>
<reference evidence="2 3" key="1">
    <citation type="submission" date="2015-11" db="EMBL/GenBank/DDBJ databases">
        <title>Genome-wide analysis reveals the secondary metabolome in Streptomyces kanasensis ZX01.</title>
        <authorList>
            <person name="Zhang G."/>
            <person name="Han L."/>
            <person name="Feng J."/>
            <person name="Zhang X."/>
        </authorList>
    </citation>
    <scope>NUCLEOTIDE SEQUENCE [LARGE SCALE GENOMIC DNA]</scope>
    <source>
        <strain evidence="2 3">ZX01</strain>
    </source>
</reference>
<gene>
    <name evidence="2" type="ORF">ATE80_13880</name>
</gene>
<dbReference type="EMBL" id="LNSV01000029">
    <property type="protein sequence ID" value="KUH38267.1"/>
    <property type="molecule type" value="Genomic_DNA"/>
</dbReference>
<sequence length="137" mass="14851">MVTFQVWSAMFFVHADEPTAEALGAINNEPPSATTTAAAPVKNVFRALVRRIEISVARVVLQSLIRNAQPTTLAWARVDQAPWTLTEMCDGHDESLVPDSADQGILAVGQIRDDTDQGGATCWPNSHSRADPRTPGR</sequence>
<evidence type="ECO:0000313" key="2">
    <source>
        <dbReference type="EMBL" id="KUH38267.1"/>
    </source>
</evidence>
<dbReference type="Proteomes" id="UP000054011">
    <property type="component" value="Unassembled WGS sequence"/>
</dbReference>
<proteinExistence type="predicted"/>
<protein>
    <submittedName>
        <fullName evidence="2">Uncharacterized protein</fullName>
    </submittedName>
</protein>
<evidence type="ECO:0000256" key="1">
    <source>
        <dbReference type="SAM" id="MobiDB-lite"/>
    </source>
</evidence>
<evidence type="ECO:0000313" key="3">
    <source>
        <dbReference type="Proteomes" id="UP000054011"/>
    </source>
</evidence>